<organism evidence="2 3">
    <name type="scientific">Gluconacetobacter tumulicola</name>
    <dbReference type="NCBI Taxonomy" id="1017177"/>
    <lineage>
        <taxon>Bacteria</taxon>
        <taxon>Pseudomonadati</taxon>
        <taxon>Pseudomonadota</taxon>
        <taxon>Alphaproteobacteria</taxon>
        <taxon>Acetobacterales</taxon>
        <taxon>Acetobacteraceae</taxon>
        <taxon>Gluconacetobacter</taxon>
    </lineage>
</organism>
<sequence>MAPMEANPAKPATRQQTSKATSPHHRARLIGAGLLILAGLAPSLVPLHSAWAQARGPQSEEITAEGQGMGDEEVQRIPVTFYRADLATAPGARDLVARIDRAALTVCGDSTAIGSELRRAIERSDCRRDALMRAVRDVNDINVNDAASQYDLEE</sequence>
<evidence type="ECO:0000313" key="3">
    <source>
        <dbReference type="Proteomes" id="UP000525623"/>
    </source>
</evidence>
<dbReference type="RefSeq" id="WP_182968018.1">
    <property type="nucleotide sequence ID" value="NZ_BAABGC010000069.1"/>
</dbReference>
<dbReference type="Proteomes" id="UP000525623">
    <property type="component" value="Unassembled WGS sequence"/>
</dbReference>
<evidence type="ECO:0000313" key="2">
    <source>
        <dbReference type="EMBL" id="MBB2180342.1"/>
    </source>
</evidence>
<dbReference type="NCBIfam" id="TIGR04433">
    <property type="entry name" value="UrcA_uranyl"/>
    <property type="match status" value="1"/>
</dbReference>
<evidence type="ECO:0000256" key="1">
    <source>
        <dbReference type="SAM" id="MobiDB-lite"/>
    </source>
</evidence>
<feature type="region of interest" description="Disordered" evidence="1">
    <location>
        <begin position="1"/>
        <end position="24"/>
    </location>
</feature>
<reference evidence="2 3" key="1">
    <citation type="submission" date="2020-04" db="EMBL/GenBank/DDBJ databases">
        <title>Description of novel Gluconacetobacter.</title>
        <authorList>
            <person name="Sombolestani A."/>
        </authorList>
    </citation>
    <scope>NUCLEOTIDE SEQUENCE [LARGE SCALE GENOMIC DNA]</scope>
    <source>
        <strain evidence="2 3">LMG 27725</strain>
    </source>
</reference>
<dbReference type="AlphaFoldDB" id="A0A7W4P7M3"/>
<accession>A0A7W4P7M3</accession>
<dbReference type="InterPro" id="IPR030972">
    <property type="entry name" value="UrcA_uranyl"/>
</dbReference>
<name>A0A7W4P7M3_9PROT</name>
<dbReference type="EMBL" id="JABEQL010000022">
    <property type="protein sequence ID" value="MBB2180342.1"/>
    <property type="molecule type" value="Genomic_DNA"/>
</dbReference>
<comment type="caution">
    <text evidence="2">The sequence shown here is derived from an EMBL/GenBank/DDBJ whole genome shotgun (WGS) entry which is preliminary data.</text>
</comment>
<gene>
    <name evidence="2" type="ORF">HLH29_14440</name>
</gene>
<proteinExistence type="predicted"/>
<keyword evidence="3" id="KW-1185">Reference proteome</keyword>
<protein>
    <submittedName>
        <fullName evidence="2">UrcA family protein</fullName>
    </submittedName>
</protein>